<protein>
    <recommendedName>
        <fullName evidence="15">Meiosis-specific with OB domain-containing protein</fullName>
    </recommendedName>
</protein>
<dbReference type="FunFam" id="2.40.50.140:FF:000248">
    <property type="entry name" value="Meiosis specific with OB domains"/>
    <property type="match status" value="1"/>
</dbReference>
<dbReference type="AlphaFoldDB" id="A0A8C4SES4"/>
<dbReference type="GeneTree" id="ENSGT00390000001723"/>
<dbReference type="Pfam" id="PF24903">
    <property type="entry name" value="OB_MEIOB_N"/>
    <property type="match status" value="1"/>
</dbReference>
<dbReference type="Gene3D" id="2.40.50.140">
    <property type="entry name" value="Nucleic acid-binding proteins"/>
    <property type="match status" value="3"/>
</dbReference>
<evidence type="ECO:0000256" key="14">
    <source>
        <dbReference type="ARBA" id="ARBA00064840"/>
    </source>
</evidence>
<organism evidence="17 18">
    <name type="scientific">Erpetoichthys calabaricus</name>
    <name type="common">Rope fish</name>
    <name type="synonym">Calamoichthys calabaricus</name>
    <dbReference type="NCBI Taxonomy" id="27687"/>
    <lineage>
        <taxon>Eukaryota</taxon>
        <taxon>Metazoa</taxon>
        <taxon>Chordata</taxon>
        <taxon>Craniata</taxon>
        <taxon>Vertebrata</taxon>
        <taxon>Euteleostomi</taxon>
        <taxon>Actinopterygii</taxon>
        <taxon>Polypteriformes</taxon>
        <taxon>Polypteridae</taxon>
        <taxon>Erpetoichthys</taxon>
    </lineage>
</organism>
<dbReference type="GO" id="GO:0003697">
    <property type="term" value="F:single-stranded DNA binding"/>
    <property type="evidence" value="ECO:0007669"/>
    <property type="project" value="TreeGrafter"/>
</dbReference>
<evidence type="ECO:0000256" key="11">
    <source>
        <dbReference type="ARBA" id="ARBA00023254"/>
    </source>
</evidence>
<evidence type="ECO:0000256" key="4">
    <source>
        <dbReference type="ARBA" id="ARBA00022454"/>
    </source>
</evidence>
<evidence type="ECO:0000256" key="8">
    <source>
        <dbReference type="ARBA" id="ARBA00022839"/>
    </source>
</evidence>
<dbReference type="Ensembl" id="ENSECRT00000016055.1">
    <property type="protein sequence ID" value="ENSECRP00000015776.1"/>
    <property type="gene ID" value="ENSECRG00000010379.1"/>
</dbReference>
<evidence type="ECO:0000259" key="16">
    <source>
        <dbReference type="Pfam" id="PF24903"/>
    </source>
</evidence>
<dbReference type="FunFam" id="2.40.50.140:FF:000171">
    <property type="entry name" value="meiosis-specific with OB domain-containing protein isoform X1"/>
    <property type="match status" value="1"/>
</dbReference>
<comment type="function">
    <text evidence="13">Single-stranded DNA-binding protein required for homologous recombination in meiosis I. Required for double strand breaks (DSBs) repair and crossover formation and promotion of faithful and complete synapsis. Not required for the initial loading of recombinases but required to maintain a proper number of RAD51 and DMC1 foci after the zygotene stage. May act by ensuring the stabilization of recombinases, which is required for successful homology search and meiotic recombination. Displays Single-stranded DNA 3'-5' exonuclease activity in vitro.</text>
</comment>
<evidence type="ECO:0000256" key="2">
    <source>
        <dbReference type="ARBA" id="ARBA00004286"/>
    </source>
</evidence>
<keyword evidence="8" id="KW-0269">Exonuclease</keyword>
<keyword evidence="6" id="KW-0540">Nuclease</keyword>
<dbReference type="InterPro" id="IPR012340">
    <property type="entry name" value="NA-bd_OB-fold"/>
</dbReference>
<dbReference type="Proteomes" id="UP000694620">
    <property type="component" value="Chromosome 11"/>
</dbReference>
<evidence type="ECO:0000256" key="15">
    <source>
        <dbReference type="ARBA" id="ARBA00073037"/>
    </source>
</evidence>
<keyword evidence="9" id="KW-0238">DNA-binding</keyword>
<keyword evidence="10" id="KW-0539">Nucleus</keyword>
<keyword evidence="11" id="KW-0469">Meiosis</keyword>
<reference evidence="17" key="2">
    <citation type="submission" date="2025-08" db="UniProtKB">
        <authorList>
            <consortium name="Ensembl"/>
        </authorList>
    </citation>
    <scope>IDENTIFICATION</scope>
</reference>
<keyword evidence="4" id="KW-0158">Chromosome</keyword>
<dbReference type="GO" id="GO:0008310">
    <property type="term" value="F:single-stranded DNA 3'-5' DNA exonuclease activity"/>
    <property type="evidence" value="ECO:0007669"/>
    <property type="project" value="TreeGrafter"/>
</dbReference>
<dbReference type="GO" id="GO:0005634">
    <property type="term" value="C:nucleus"/>
    <property type="evidence" value="ECO:0007669"/>
    <property type="project" value="UniProtKB-SubCell"/>
</dbReference>
<comment type="subcellular location">
    <subcellularLocation>
        <location evidence="2">Chromosome</location>
    </subcellularLocation>
    <subcellularLocation>
        <location evidence="3">Cytoplasm</location>
    </subcellularLocation>
    <subcellularLocation>
        <location evidence="1">Nucleus</location>
    </subcellularLocation>
</comment>
<dbReference type="GO" id="GO:0005694">
    <property type="term" value="C:chromosome"/>
    <property type="evidence" value="ECO:0007669"/>
    <property type="project" value="UniProtKB-SubCell"/>
</dbReference>
<sequence length="474" mass="53771">MIVTQSSFFPPQKVLGVVIRKNDSKGFPDKKNVGSERHTFSFIIKDSPNDSINVSCWGSQDYIRVLSDSFSIGDRVLIENPLVVTKDIEKEERYSPWTPSLYRLMVSEFHSTVRSCTESEEDAKLPLLLHLPMKNPQDYYCLRDIVANGQALDGKVINILAGVRSIGEPKFFTTADRRTGQRCEVKLFDETTTSFPLVCWDNESIKFAQTWVPGETVLFIADVRINFDNFRNCMTATIISKTIVTINPDIKEANLIFNYMREFIESGGLDEFEDQMEEQVNLESIVDTYTVDQLKVRAQQDTGKSGPIYGVTYAFITALNLDSSVTKLIRTRCARCRFEINEKAGTCINETCIDSGNPVQAIMRFDLLVDLTDHTGTLQSCNLSGNSAEEMLNYTVDNFLNLTEDQKTSLKWQFLLERCKIFVKVTRFSCIIIVVHITGSPLKYHLLPQIVSHDTVRLGLDCSARRLDLALETF</sequence>
<reference evidence="17" key="1">
    <citation type="submission" date="2021-06" db="EMBL/GenBank/DDBJ databases">
        <authorList>
            <consortium name="Wellcome Sanger Institute Data Sharing"/>
        </authorList>
    </citation>
    <scope>NUCLEOTIDE SEQUENCE [LARGE SCALE GENOMIC DNA]</scope>
</reference>
<evidence type="ECO:0000256" key="10">
    <source>
        <dbReference type="ARBA" id="ARBA00023242"/>
    </source>
</evidence>
<evidence type="ECO:0000256" key="12">
    <source>
        <dbReference type="ARBA" id="ARBA00038329"/>
    </source>
</evidence>
<dbReference type="PANTHER" id="PTHR21166:SF2">
    <property type="entry name" value="CELL DIVISION CONTROL PROTEIN 24 OB DOMAIN-CONTAINING PROTEIN-RELATED"/>
    <property type="match status" value="1"/>
</dbReference>
<reference evidence="17" key="3">
    <citation type="submission" date="2025-09" db="UniProtKB">
        <authorList>
            <consortium name="Ensembl"/>
        </authorList>
    </citation>
    <scope>IDENTIFICATION</scope>
</reference>
<proteinExistence type="inferred from homology"/>
<dbReference type="FunFam" id="2.40.50.140:FF:000239">
    <property type="entry name" value="Meiosis specific with OB domains"/>
    <property type="match status" value="1"/>
</dbReference>
<dbReference type="GO" id="GO:0005737">
    <property type="term" value="C:cytoplasm"/>
    <property type="evidence" value="ECO:0007669"/>
    <property type="project" value="UniProtKB-SubCell"/>
</dbReference>
<evidence type="ECO:0000256" key="13">
    <source>
        <dbReference type="ARBA" id="ARBA00055425"/>
    </source>
</evidence>
<dbReference type="InterPro" id="IPR056880">
    <property type="entry name" value="OB_MEIOB_N"/>
</dbReference>
<comment type="subunit">
    <text evidence="14">Component of a multiprotein complex with RPA2 and SPATA22. Interacts with SPATA22. Interacts with the complex BRME1:HSF2BP:BRCA2.</text>
</comment>
<name>A0A8C4SES4_ERPCA</name>
<dbReference type="PANTHER" id="PTHR21166">
    <property type="entry name" value="CELL DIVISION CONTROL PROTEIN 24 OB DOMAIN-CONTAINING PROTEIN-RELATED"/>
    <property type="match status" value="1"/>
</dbReference>
<comment type="similarity">
    <text evidence="12">Belongs to the MEIOB family.</text>
</comment>
<keyword evidence="7" id="KW-0378">Hydrolase</keyword>
<evidence type="ECO:0000313" key="18">
    <source>
        <dbReference type="Proteomes" id="UP000694620"/>
    </source>
</evidence>
<evidence type="ECO:0000256" key="3">
    <source>
        <dbReference type="ARBA" id="ARBA00004496"/>
    </source>
</evidence>
<evidence type="ECO:0000256" key="1">
    <source>
        <dbReference type="ARBA" id="ARBA00004123"/>
    </source>
</evidence>
<evidence type="ECO:0000256" key="5">
    <source>
        <dbReference type="ARBA" id="ARBA00022490"/>
    </source>
</evidence>
<gene>
    <name evidence="17" type="primary">MEIOB</name>
    <name evidence="17" type="synonym">meiob</name>
</gene>
<dbReference type="SUPFAM" id="SSF50249">
    <property type="entry name" value="Nucleic acid-binding proteins"/>
    <property type="match status" value="3"/>
</dbReference>
<evidence type="ECO:0000256" key="9">
    <source>
        <dbReference type="ARBA" id="ARBA00023125"/>
    </source>
</evidence>
<keyword evidence="5" id="KW-0963">Cytoplasm</keyword>
<evidence type="ECO:0000256" key="7">
    <source>
        <dbReference type="ARBA" id="ARBA00022801"/>
    </source>
</evidence>
<dbReference type="InterPro" id="IPR052469">
    <property type="entry name" value="MEIOB"/>
</dbReference>
<dbReference type="GO" id="GO:0000712">
    <property type="term" value="P:resolution of meiotic recombination intermediates"/>
    <property type="evidence" value="ECO:0007669"/>
    <property type="project" value="TreeGrafter"/>
</dbReference>
<evidence type="ECO:0000313" key="17">
    <source>
        <dbReference type="Ensembl" id="ENSECRP00000015776.1"/>
    </source>
</evidence>
<feature type="domain" description="MEIOB-like N-terminal" evidence="16">
    <location>
        <begin position="13"/>
        <end position="134"/>
    </location>
</feature>
<evidence type="ECO:0000256" key="6">
    <source>
        <dbReference type="ARBA" id="ARBA00022722"/>
    </source>
</evidence>
<keyword evidence="18" id="KW-1185">Reference proteome</keyword>
<accession>A0A8C4SES4</accession>